<dbReference type="AlphaFoldDB" id="A0AAW4NTL2"/>
<dbReference type="RefSeq" id="WP_007135368.1">
    <property type="nucleotide sequence ID" value="NZ_CABKPN010000001.1"/>
</dbReference>
<dbReference type="EMBL" id="JAHXRF010000016">
    <property type="protein sequence ID" value="MBW4866384.1"/>
    <property type="molecule type" value="Genomic_DNA"/>
</dbReference>
<dbReference type="SUPFAM" id="SSF160448">
    <property type="entry name" value="PG1857-like"/>
    <property type="match status" value="1"/>
</dbReference>
<comment type="caution">
    <text evidence="2">The sequence shown here is derived from an EMBL/GenBank/DDBJ whole genome shotgun (WGS) entry which is preliminary data.</text>
</comment>
<evidence type="ECO:0000259" key="1">
    <source>
        <dbReference type="Pfam" id="PF09633"/>
    </source>
</evidence>
<dbReference type="Proteomes" id="UP001196873">
    <property type="component" value="Unassembled WGS sequence"/>
</dbReference>
<evidence type="ECO:0000313" key="3">
    <source>
        <dbReference type="Proteomes" id="UP001196873"/>
    </source>
</evidence>
<name>A0AAW4NTL2_9BACT</name>
<accession>A0AAW4NTL2</accession>
<sequence length="114" mass="13382">MLQTEAVPTDLRVLSEHIYQYKKGVRNMVLYTFPERYQQQAIGKLERQGIDYLIQPVGNRRINLFFGRKECMDALRTFAGRPLNKLTPEEDFILGTLLGYDLCSQCERYCKRKA</sequence>
<dbReference type="InterPro" id="IPR018594">
    <property type="entry name" value="DUF2023"/>
</dbReference>
<organism evidence="2 3">
    <name type="scientific">Segatella salivae</name>
    <dbReference type="NCBI Taxonomy" id="228604"/>
    <lineage>
        <taxon>Bacteria</taxon>
        <taxon>Pseudomonadati</taxon>
        <taxon>Bacteroidota</taxon>
        <taxon>Bacteroidia</taxon>
        <taxon>Bacteroidales</taxon>
        <taxon>Prevotellaceae</taxon>
        <taxon>Segatella</taxon>
    </lineage>
</organism>
<dbReference type="Pfam" id="PF09633">
    <property type="entry name" value="DUF2023"/>
    <property type="match status" value="1"/>
</dbReference>
<proteinExistence type="predicted"/>
<dbReference type="GeneID" id="78498615"/>
<feature type="domain" description="DUF2023" evidence="1">
    <location>
        <begin position="12"/>
        <end position="112"/>
    </location>
</feature>
<protein>
    <submittedName>
        <fullName evidence="2">DUF2023 family protein</fullName>
    </submittedName>
</protein>
<dbReference type="Gene3D" id="3.30.2190.10">
    <property type="entry name" value="PG1857-like"/>
    <property type="match status" value="1"/>
</dbReference>
<dbReference type="InterPro" id="IPR036780">
    <property type="entry name" value="PG1857-like_sf"/>
</dbReference>
<gene>
    <name evidence="2" type="ORF">KZY68_10310</name>
</gene>
<evidence type="ECO:0000313" key="2">
    <source>
        <dbReference type="EMBL" id="MBW4866384.1"/>
    </source>
</evidence>
<reference evidence="2" key="1">
    <citation type="submission" date="2021-07" db="EMBL/GenBank/DDBJ databases">
        <title>Genomic diversity and antimicrobial resistance of Prevotella spp. isolated from chronic lung disease airways.</title>
        <authorList>
            <person name="Webb K.A."/>
            <person name="Olagoke O.S."/>
            <person name="Baird T."/>
            <person name="Neill J."/>
            <person name="Pham A."/>
            <person name="Wells T.J."/>
            <person name="Ramsay K.A."/>
            <person name="Bell S.C."/>
            <person name="Sarovich D.S."/>
            <person name="Price E.P."/>
        </authorList>
    </citation>
    <scope>NUCLEOTIDE SEQUENCE</scope>
    <source>
        <strain evidence="2">SCHI0047.S.3</strain>
    </source>
</reference>